<dbReference type="RefSeq" id="WP_094864607.1">
    <property type="nucleotide sequence ID" value="NZ_NKYE01000014.1"/>
</dbReference>
<comment type="caution">
    <text evidence="2">The sequence shown here is derived from an EMBL/GenBank/DDBJ whole genome shotgun (WGS) entry which is preliminary data.</text>
</comment>
<dbReference type="EMBL" id="NKYE01000014">
    <property type="protein sequence ID" value="OZM71304.1"/>
    <property type="molecule type" value="Genomic_DNA"/>
</dbReference>
<dbReference type="AlphaFoldDB" id="A0A263CYR1"/>
<reference evidence="2 3" key="1">
    <citation type="submission" date="2017-07" db="EMBL/GenBank/DDBJ databases">
        <title>Amycolatopsis antarcticus sp. nov., isolated from the surface of an Antarcticus brown macroalga.</title>
        <authorList>
            <person name="Wang J."/>
            <person name="Leiva S."/>
            <person name="Huang J."/>
            <person name="Huang Y."/>
        </authorList>
    </citation>
    <scope>NUCLEOTIDE SEQUENCE [LARGE SCALE GENOMIC DNA]</scope>
    <source>
        <strain evidence="2 3">AU-G6</strain>
    </source>
</reference>
<sequence>MAAPGARSIVLVEGVSDQGAVEALAARYGRDLDAEGVSVVAMGGATNIGHHLSRLAENTPEATVTGLVDEAQAPVFVRALRRAGRGEDLAAAGFFVCVADLEDELIRTLGTDLVEQILHDEGDLLSYRKFQRQPAQRGRPDDARLRRFMGTRGGRKIHYGPVLVNALPLDRVPLPLRNLLTRM</sequence>
<evidence type="ECO:0000313" key="3">
    <source>
        <dbReference type="Proteomes" id="UP000242444"/>
    </source>
</evidence>
<dbReference type="OrthoDB" id="9152042at2"/>
<protein>
    <recommendedName>
        <fullName evidence="1">OLD protein-like TOPRIM domain-containing protein</fullName>
    </recommendedName>
</protein>
<gene>
    <name evidence="2" type="ORF">CFN78_21180</name>
</gene>
<evidence type="ECO:0000259" key="1">
    <source>
        <dbReference type="Pfam" id="PF20469"/>
    </source>
</evidence>
<dbReference type="InParanoid" id="A0A263CYR1"/>
<keyword evidence="3" id="KW-1185">Reference proteome</keyword>
<feature type="domain" description="OLD protein-like TOPRIM" evidence="1">
    <location>
        <begin position="6"/>
        <end position="52"/>
    </location>
</feature>
<proteinExistence type="predicted"/>
<dbReference type="Pfam" id="PF20469">
    <property type="entry name" value="OLD-like_TOPRIM"/>
    <property type="match status" value="1"/>
</dbReference>
<name>A0A263CYR1_9PSEU</name>
<dbReference type="Proteomes" id="UP000242444">
    <property type="component" value="Unassembled WGS sequence"/>
</dbReference>
<accession>A0A263CYR1</accession>
<evidence type="ECO:0000313" key="2">
    <source>
        <dbReference type="EMBL" id="OZM71304.1"/>
    </source>
</evidence>
<dbReference type="InterPro" id="IPR034139">
    <property type="entry name" value="TOPRIM_OLD"/>
</dbReference>
<organism evidence="2 3">
    <name type="scientific">Amycolatopsis antarctica</name>
    <dbReference type="NCBI Taxonomy" id="1854586"/>
    <lineage>
        <taxon>Bacteria</taxon>
        <taxon>Bacillati</taxon>
        <taxon>Actinomycetota</taxon>
        <taxon>Actinomycetes</taxon>
        <taxon>Pseudonocardiales</taxon>
        <taxon>Pseudonocardiaceae</taxon>
        <taxon>Amycolatopsis</taxon>
    </lineage>
</organism>